<gene>
    <name evidence="4" type="ORF">AXG55_11525</name>
</gene>
<protein>
    <submittedName>
        <fullName evidence="4">30S ribosomal protein S17</fullName>
    </submittedName>
</protein>
<dbReference type="OrthoDB" id="5296685at2"/>
<accession>A0A1L4D2R9</accession>
<dbReference type="KEGG" id="saqi:AXG55_11525"/>
<proteinExistence type="inferred from homology"/>
<dbReference type="STRING" id="1915309.AXG55_11525"/>
<dbReference type="GO" id="GO:1990904">
    <property type="term" value="C:ribonucleoprotein complex"/>
    <property type="evidence" value="ECO:0007669"/>
    <property type="project" value="UniProtKB-KW"/>
</dbReference>
<dbReference type="EMBL" id="CP017834">
    <property type="protein sequence ID" value="APJ04505.1"/>
    <property type="molecule type" value="Genomic_DNA"/>
</dbReference>
<keyword evidence="3" id="KW-0687">Ribonucleoprotein</keyword>
<evidence type="ECO:0000256" key="1">
    <source>
        <dbReference type="ARBA" id="ARBA00010254"/>
    </source>
</evidence>
<dbReference type="GO" id="GO:0005840">
    <property type="term" value="C:ribosome"/>
    <property type="evidence" value="ECO:0007669"/>
    <property type="project" value="UniProtKB-KW"/>
</dbReference>
<keyword evidence="5" id="KW-1185">Reference proteome</keyword>
<dbReference type="InterPro" id="IPR000266">
    <property type="entry name" value="Ribosomal_uS17"/>
</dbReference>
<organism evidence="4 5">
    <name type="scientific">Silvanigrella aquatica</name>
    <dbReference type="NCBI Taxonomy" id="1915309"/>
    <lineage>
        <taxon>Bacteria</taxon>
        <taxon>Pseudomonadati</taxon>
        <taxon>Bdellovibrionota</taxon>
        <taxon>Oligoflexia</taxon>
        <taxon>Silvanigrellales</taxon>
        <taxon>Silvanigrellaceae</taxon>
        <taxon>Silvanigrella</taxon>
    </lineage>
</organism>
<dbReference type="RefSeq" id="WP_148698253.1">
    <property type="nucleotide sequence ID" value="NZ_CP017834.1"/>
</dbReference>
<evidence type="ECO:0000313" key="5">
    <source>
        <dbReference type="Proteomes" id="UP000184731"/>
    </source>
</evidence>
<sequence length="87" mass="9828">MENNKIVTKNPIRARVVAISKDTKTVKVEVPRVVPNKTYGKRLHLHTSLLVDSFGVQNIALGKEVEILPCRRISKNKSWKVISVVTH</sequence>
<name>A0A1L4D2R9_9BACT</name>
<evidence type="ECO:0000313" key="4">
    <source>
        <dbReference type="EMBL" id="APJ04505.1"/>
    </source>
</evidence>
<dbReference type="AlphaFoldDB" id="A0A1L4D2R9"/>
<dbReference type="Gene3D" id="2.40.50.140">
    <property type="entry name" value="Nucleic acid-binding proteins"/>
    <property type="match status" value="1"/>
</dbReference>
<dbReference type="GO" id="GO:0003735">
    <property type="term" value="F:structural constituent of ribosome"/>
    <property type="evidence" value="ECO:0007669"/>
    <property type="project" value="InterPro"/>
</dbReference>
<comment type="similarity">
    <text evidence="1">Belongs to the universal ribosomal protein uS17 family.</text>
</comment>
<keyword evidence="2 4" id="KW-0689">Ribosomal protein</keyword>
<dbReference type="Pfam" id="PF00366">
    <property type="entry name" value="Ribosomal_S17"/>
    <property type="match status" value="1"/>
</dbReference>
<evidence type="ECO:0000256" key="3">
    <source>
        <dbReference type="ARBA" id="ARBA00023274"/>
    </source>
</evidence>
<dbReference type="SUPFAM" id="SSF50249">
    <property type="entry name" value="Nucleic acid-binding proteins"/>
    <property type="match status" value="1"/>
</dbReference>
<reference evidence="4 5" key="1">
    <citation type="submission" date="2016-10" db="EMBL/GenBank/DDBJ databases">
        <title>Silvanigrella aquatica sp. nov., isolated from a freshwater lake located in the Black Forest, Germany, description of Silvanigrellaceae fam. nov., Silvanigrellales ord. nov., reclassification of the order Bdellovibrionales in the class Oligoflexia, reclassification of the families Bacteriovoracaceae and Halobacteriovoraceae in the new order Bacteriovoracales ord. nov., and reclassification of the family Pseudobacteriovoracaceae in the order Oligoflexiales.</title>
        <authorList>
            <person name="Hahn M.W."/>
            <person name="Schmidt J."/>
            <person name="Koll U."/>
            <person name="Rohde M."/>
            <person name="Verbag S."/>
            <person name="Pitt A."/>
            <person name="Nakai R."/>
            <person name="Naganuma T."/>
            <person name="Lang E."/>
        </authorList>
    </citation>
    <scope>NUCLEOTIDE SEQUENCE [LARGE SCALE GENOMIC DNA]</scope>
    <source>
        <strain evidence="4 5">MWH-Nonnen-W8red</strain>
    </source>
</reference>
<evidence type="ECO:0000256" key="2">
    <source>
        <dbReference type="ARBA" id="ARBA00022980"/>
    </source>
</evidence>
<dbReference type="InterPro" id="IPR012340">
    <property type="entry name" value="NA-bd_OB-fold"/>
</dbReference>
<dbReference type="GO" id="GO:0006412">
    <property type="term" value="P:translation"/>
    <property type="evidence" value="ECO:0007669"/>
    <property type="project" value="InterPro"/>
</dbReference>
<dbReference type="Proteomes" id="UP000184731">
    <property type="component" value="Chromosome"/>
</dbReference>